<dbReference type="PANTHER" id="PTHR33542">
    <property type="entry name" value="SIROHYDROCHLORIN FERROCHELATASE, CHLOROPLASTIC"/>
    <property type="match status" value="1"/>
</dbReference>
<evidence type="ECO:0000313" key="6">
    <source>
        <dbReference type="Proteomes" id="UP001320159"/>
    </source>
</evidence>
<dbReference type="Pfam" id="PF01903">
    <property type="entry name" value="CbiX"/>
    <property type="match status" value="1"/>
</dbReference>
<proteinExistence type="predicted"/>
<keyword evidence="6" id="KW-1185">Reference proteome</keyword>
<dbReference type="GO" id="GO:0009236">
    <property type="term" value="P:cobalamin biosynthetic process"/>
    <property type="evidence" value="ECO:0007669"/>
    <property type="project" value="UniProtKB-KW"/>
</dbReference>
<dbReference type="GO" id="GO:0016829">
    <property type="term" value="F:lyase activity"/>
    <property type="evidence" value="ECO:0007669"/>
    <property type="project" value="UniProtKB-KW"/>
</dbReference>
<keyword evidence="4" id="KW-0170">Cobalt</keyword>
<dbReference type="SUPFAM" id="SSF53800">
    <property type="entry name" value="Chelatase"/>
    <property type="match status" value="1"/>
</dbReference>
<evidence type="ECO:0000256" key="4">
    <source>
        <dbReference type="ARBA" id="ARBA00023285"/>
    </source>
</evidence>
<evidence type="ECO:0000256" key="3">
    <source>
        <dbReference type="ARBA" id="ARBA00023239"/>
    </source>
</evidence>
<dbReference type="AlphaFoldDB" id="A0AAP2REU5"/>
<dbReference type="InterPro" id="IPR002762">
    <property type="entry name" value="CbiX-like"/>
</dbReference>
<accession>A0AAP2REU5</accession>
<comment type="caution">
    <text evidence="5">The sequence shown here is derived from an EMBL/GenBank/DDBJ whole genome shotgun (WGS) entry which is preliminary data.</text>
</comment>
<keyword evidence="1" id="KW-0169">Cobalamin biosynthesis</keyword>
<name>A0AAP2REU5_9EURY</name>
<reference evidence="5 6" key="1">
    <citation type="submission" date="2017-11" db="EMBL/GenBank/DDBJ databases">
        <title>Isolation and Characterization of Family Methanocellaceae Species from Potential Methane Hydrate Area Offshore Southwestern Taiwan.</title>
        <authorList>
            <person name="Zhang W.-L."/>
            <person name="Chen W.-C."/>
            <person name="Lai M.-C."/>
            <person name="Chen S.-C."/>
        </authorList>
    </citation>
    <scope>NUCLEOTIDE SEQUENCE [LARGE SCALE GENOMIC DNA]</scope>
    <source>
        <strain evidence="5 6">CWC-04</strain>
    </source>
</reference>
<gene>
    <name evidence="5" type="ORF">CUJ83_13680</name>
</gene>
<dbReference type="PANTHER" id="PTHR33542:SF3">
    <property type="entry name" value="SIROHYDROCHLORIN FERROCHELATASE, CHLOROPLASTIC"/>
    <property type="match status" value="1"/>
</dbReference>
<evidence type="ECO:0000313" key="5">
    <source>
        <dbReference type="EMBL" id="MCD1296049.1"/>
    </source>
</evidence>
<dbReference type="CDD" id="cd03416">
    <property type="entry name" value="CbiX_SirB_N"/>
    <property type="match status" value="1"/>
</dbReference>
<keyword evidence="2" id="KW-0479">Metal-binding</keyword>
<sequence>MRTALLLVGHGSRSKHSDDVMPYYAEAFNGSGEFTEVAVCYLEQGPKVEGALQRIDADRIFVMPVFIAHGHHTRVTIPEALGINGKNCHVDGKEVFYLEPLGRSAHIVALINDRMEEALRHG</sequence>
<evidence type="ECO:0000256" key="2">
    <source>
        <dbReference type="ARBA" id="ARBA00022723"/>
    </source>
</evidence>
<dbReference type="EMBL" id="PGCK01000013">
    <property type="protein sequence ID" value="MCD1296049.1"/>
    <property type="molecule type" value="Genomic_DNA"/>
</dbReference>
<dbReference type="Gene3D" id="3.40.50.1400">
    <property type="match status" value="1"/>
</dbReference>
<organism evidence="5 6">
    <name type="scientific">Methanooceanicella nereidis</name>
    <dbReference type="NCBI Taxonomy" id="2052831"/>
    <lineage>
        <taxon>Archaea</taxon>
        <taxon>Methanobacteriati</taxon>
        <taxon>Methanobacteriota</taxon>
        <taxon>Stenosarchaea group</taxon>
        <taxon>Methanomicrobia</taxon>
        <taxon>Methanocellales</taxon>
        <taxon>Methanocellaceae</taxon>
        <taxon>Methanooceanicella</taxon>
    </lineage>
</organism>
<protein>
    <submittedName>
        <fullName evidence="5">Sirohydrochlorin cobaltochelatase</fullName>
    </submittedName>
</protein>
<evidence type="ECO:0000256" key="1">
    <source>
        <dbReference type="ARBA" id="ARBA00022573"/>
    </source>
</evidence>
<dbReference type="InterPro" id="IPR050963">
    <property type="entry name" value="Sirohydro_Cobaltochel/CbiX"/>
</dbReference>
<dbReference type="Proteomes" id="UP001320159">
    <property type="component" value="Unassembled WGS sequence"/>
</dbReference>
<dbReference type="RefSeq" id="WP_230742913.1">
    <property type="nucleotide sequence ID" value="NZ_PGCK01000013.1"/>
</dbReference>
<dbReference type="GO" id="GO:0046872">
    <property type="term" value="F:metal ion binding"/>
    <property type="evidence" value="ECO:0007669"/>
    <property type="project" value="UniProtKB-KW"/>
</dbReference>
<keyword evidence="3" id="KW-0456">Lyase</keyword>